<protein>
    <recommendedName>
        <fullName evidence="2">Fibronectin type-III domain-containing protein</fullName>
    </recommendedName>
</protein>
<proteinExistence type="predicted"/>
<reference evidence="3 4" key="1">
    <citation type="submission" date="2020-08" db="EMBL/GenBank/DDBJ databases">
        <title>Genomic Encyclopedia of Type Strains, Phase III (KMG-III): the genomes of soil and plant-associated and newly described type strains.</title>
        <authorList>
            <person name="Whitman W."/>
        </authorList>
    </citation>
    <scope>NUCLEOTIDE SEQUENCE [LARGE SCALE GENOMIC DNA]</scope>
    <source>
        <strain evidence="3 4">CECT 8960</strain>
    </source>
</reference>
<feature type="domain" description="Fibronectin type-III" evidence="2">
    <location>
        <begin position="62"/>
        <end position="163"/>
    </location>
</feature>
<gene>
    <name evidence="3" type="ORF">FHR82_008754</name>
</gene>
<name>A0A7W7QFB7_9PSEU</name>
<evidence type="ECO:0000313" key="3">
    <source>
        <dbReference type="EMBL" id="MBB4912483.1"/>
    </source>
</evidence>
<dbReference type="RefSeq" id="WP_184816458.1">
    <property type="nucleotide sequence ID" value="NZ_JACHJQ010000013.1"/>
</dbReference>
<feature type="region of interest" description="Disordered" evidence="1">
    <location>
        <begin position="26"/>
        <end position="45"/>
    </location>
</feature>
<dbReference type="PROSITE" id="PS50853">
    <property type="entry name" value="FN3"/>
    <property type="match status" value="1"/>
</dbReference>
<dbReference type="EMBL" id="JACHJQ010000013">
    <property type="protein sequence ID" value="MBB4912483.1"/>
    <property type="molecule type" value="Genomic_DNA"/>
</dbReference>
<evidence type="ECO:0000256" key="1">
    <source>
        <dbReference type="SAM" id="MobiDB-lite"/>
    </source>
</evidence>
<keyword evidence="4" id="KW-1185">Reference proteome</keyword>
<sequence>MPTRTRVLVWLGAIALIAGAVVTLRTTEDPRSSDTDGDGPRKPITVDRFAADNVVLPAPGREPKPPARVVARPEPDALRVSWADALPGGQAPPGAAGYEVRWKPSNGNGTDRDFGTRLVATPDVRLAGLSDREHVVEVRTVDAFGQRSEPTRTAATPGETDEAAKLPKKLTGLYDDFGDLANYGDRWHLSGYRGCVDVVNERDQGLPIELSCGADLAMLRAKQPMTLTAPTASGELGRVAVWSDTAGTGGELTITLAPGPVDRVGADTQRANRFLPRDGALPGGTIRVGVDDGGVHVSAAPDVPGVPPPDLEVFPAPVRGPNVTHLFEVVLTTAGLRVYQDGLLVAVAGVVPAWRSASVLLGFRGPERRRSRVHLAAAGFTGPATAVPALVEVPVNAGTQRVLDLTEQAPQLGIARTPLQQATAARLVATLLVAKGMDPNGVVMQFGDLRVPARPVVVGPSTVDGAALTVAADVPAALLGAAGPDSITPFVLRAPGATQQVRLVETYLQLAPAAGWTPPVTSLESPRPSGADVPPSVDAVLCNSAGEPLTSAVIPARGQIVLKVTLDASTSQWETGTIGGVQGFQVWLDGELTAGVPTRADGPGLGGQHALSIAVGGLARGAHVLEVREYTMAGDERPVSAVLNFTVR</sequence>
<comment type="caution">
    <text evidence="3">The sequence shown here is derived from an EMBL/GenBank/DDBJ whole genome shotgun (WGS) entry which is preliminary data.</text>
</comment>
<evidence type="ECO:0000259" key="2">
    <source>
        <dbReference type="PROSITE" id="PS50853"/>
    </source>
</evidence>
<dbReference type="InterPro" id="IPR003961">
    <property type="entry name" value="FN3_dom"/>
</dbReference>
<evidence type="ECO:0000313" key="4">
    <source>
        <dbReference type="Proteomes" id="UP000520767"/>
    </source>
</evidence>
<dbReference type="AlphaFoldDB" id="A0A7W7QFB7"/>
<dbReference type="Proteomes" id="UP000520767">
    <property type="component" value="Unassembled WGS sequence"/>
</dbReference>
<accession>A0A7W7QFB7</accession>
<organism evidence="3 4">
    <name type="scientific">Actinophytocola algeriensis</name>
    <dbReference type="NCBI Taxonomy" id="1768010"/>
    <lineage>
        <taxon>Bacteria</taxon>
        <taxon>Bacillati</taxon>
        <taxon>Actinomycetota</taxon>
        <taxon>Actinomycetes</taxon>
        <taxon>Pseudonocardiales</taxon>
        <taxon>Pseudonocardiaceae</taxon>
    </lineage>
</organism>